<evidence type="ECO:0000256" key="12">
    <source>
        <dbReference type="ARBA" id="ARBA00047398"/>
    </source>
</evidence>
<evidence type="ECO:0000256" key="4">
    <source>
        <dbReference type="ARBA" id="ARBA00022490"/>
    </source>
</evidence>
<protein>
    <recommendedName>
        <fullName evidence="13">Cysteine--tRNA ligase</fullName>
        <ecNumber evidence="13">6.1.1.16</ecNumber>
    </recommendedName>
    <alternativeName>
        <fullName evidence="13">Cysteinyl-tRNA synthetase</fullName>
        <shortName evidence="13">CysRS</shortName>
    </alternativeName>
</protein>
<dbReference type="PANTHER" id="PTHR10890:SF30">
    <property type="entry name" value="CYSTEINE--TRNA LIGASE"/>
    <property type="match status" value="1"/>
</dbReference>
<dbReference type="GO" id="GO:0006423">
    <property type="term" value="P:cysteinyl-tRNA aminoacylation"/>
    <property type="evidence" value="ECO:0007669"/>
    <property type="project" value="UniProtKB-UniRule"/>
</dbReference>
<dbReference type="SUPFAM" id="SSF52374">
    <property type="entry name" value="Nucleotidylyl transferase"/>
    <property type="match status" value="1"/>
</dbReference>
<dbReference type="InterPro" id="IPR015273">
    <property type="entry name" value="Cys-tRNA-synt_Ia_DALR"/>
</dbReference>
<gene>
    <name evidence="13" type="primary">cysS</name>
    <name evidence="15" type="ORF">CJ198_07485</name>
</gene>
<dbReference type="PANTHER" id="PTHR10890">
    <property type="entry name" value="CYSTEINYL-TRNA SYNTHETASE"/>
    <property type="match status" value="1"/>
</dbReference>
<proteinExistence type="inferred from homology"/>
<feature type="binding site" evidence="13">
    <location>
        <position position="243"/>
    </location>
    <ligand>
        <name>Zn(2+)</name>
        <dbReference type="ChEBI" id="CHEBI:29105"/>
    </ligand>
</feature>
<dbReference type="NCBIfam" id="TIGR00435">
    <property type="entry name" value="cysS"/>
    <property type="match status" value="1"/>
</dbReference>
<keyword evidence="5 13" id="KW-0436">Ligase</keyword>
<dbReference type="PRINTS" id="PR00983">
    <property type="entry name" value="TRNASYNTHCYS"/>
</dbReference>
<keyword evidence="9 13" id="KW-0067">ATP-binding</keyword>
<keyword evidence="10 13" id="KW-0648">Protein biosynthesis</keyword>
<organism evidence="15 16">
    <name type="scientific">Brevibacterium luteolum</name>
    <dbReference type="NCBI Taxonomy" id="199591"/>
    <lineage>
        <taxon>Bacteria</taxon>
        <taxon>Bacillati</taxon>
        <taxon>Actinomycetota</taxon>
        <taxon>Actinomycetes</taxon>
        <taxon>Micrococcales</taxon>
        <taxon>Brevibacteriaceae</taxon>
        <taxon>Brevibacterium</taxon>
    </lineage>
</organism>
<reference evidence="15 16" key="1">
    <citation type="submission" date="2017-09" db="EMBL/GenBank/DDBJ databases">
        <title>Bacterial strain isolated from the female urinary microbiota.</title>
        <authorList>
            <person name="Thomas-White K."/>
            <person name="Kumar N."/>
            <person name="Forster S."/>
            <person name="Putonti C."/>
            <person name="Lawley T."/>
            <person name="Wolfe A.J."/>
        </authorList>
    </citation>
    <scope>NUCLEOTIDE SEQUENCE [LARGE SCALE GENOMIC DNA]</scope>
    <source>
        <strain evidence="15 16">UMB0680</strain>
    </source>
</reference>
<evidence type="ECO:0000313" key="16">
    <source>
        <dbReference type="Proteomes" id="UP000235703"/>
    </source>
</evidence>
<comment type="caution">
    <text evidence="15">The sequence shown here is derived from an EMBL/GenBank/DDBJ whole genome shotgun (WGS) entry which is preliminary data.</text>
</comment>
<dbReference type="InterPro" id="IPR014729">
    <property type="entry name" value="Rossmann-like_a/b/a_fold"/>
</dbReference>
<dbReference type="GO" id="GO:0005829">
    <property type="term" value="C:cytosol"/>
    <property type="evidence" value="ECO:0007669"/>
    <property type="project" value="TreeGrafter"/>
</dbReference>
<comment type="cofactor">
    <cofactor evidence="13">
        <name>Zn(2+)</name>
        <dbReference type="ChEBI" id="CHEBI:29105"/>
    </cofactor>
    <text evidence="13">Binds 1 zinc ion per subunit.</text>
</comment>
<keyword evidence="11 13" id="KW-0030">Aminoacyl-tRNA synthetase</keyword>
<evidence type="ECO:0000256" key="6">
    <source>
        <dbReference type="ARBA" id="ARBA00022723"/>
    </source>
</evidence>
<feature type="binding site" evidence="13">
    <location>
        <position position="273"/>
    </location>
    <ligand>
        <name>ATP</name>
        <dbReference type="ChEBI" id="CHEBI:30616"/>
    </ligand>
</feature>
<feature type="short sequence motif" description="'KMSKS' region" evidence="13">
    <location>
        <begin position="270"/>
        <end position="274"/>
    </location>
</feature>
<dbReference type="SMART" id="SM00840">
    <property type="entry name" value="DALR_2"/>
    <property type="match status" value="1"/>
</dbReference>
<sequence length="484" mass="53319">MTIQLFNTATPRLEPFTPVTDGHAGLYVCGATVQGSPHIGHMRTAVVFDQLRRWLLYRGYDVTFVRNVTDIDDKILAKSVEESRPWWAHAYHYFQEFTAAYDALGVLRPTYEPLATGHMTEMIELIDRLIAAGHAYPALDGSADVYFDAHSWPDYGSLTNQQLDDMAAADDAPLRGKRDPRDFALWKAHKDGDPLTASWPSPWGRGRPGWHIECSAMSTKYLGAEFDIHGGGLDLRFPHHENERAQSNAAGDPFARIWMHSGLLNIGGDKMSKSLGNSVFAHDLFAASNPLAVRYALSTAHYRSVLEFSEELVAKQENALGRFENFLTRAREILGEDAPPAPEVEDGYRRRAFDVPADFAAAMDHDLSVPKALSVAFSAVGEGYRLLESGDPDRGALIRTVAELELMLDVLGVNPLAANWTTASGADSAAEAGLRVLVDELATERLAAKQAKDYARADEIRDLLTRAGVQLEDTPGGYRYSLKG</sequence>
<comment type="subcellular location">
    <subcellularLocation>
        <location evidence="1 13">Cytoplasm</location>
    </subcellularLocation>
</comment>
<dbReference type="AlphaFoldDB" id="A0A2N6PHP5"/>
<accession>A0A2N6PHP5</accession>
<dbReference type="SUPFAM" id="SSF47323">
    <property type="entry name" value="Anticodon-binding domain of a subclass of class I aminoacyl-tRNA synthetases"/>
    <property type="match status" value="1"/>
</dbReference>
<dbReference type="Proteomes" id="UP000235703">
    <property type="component" value="Unassembled WGS sequence"/>
</dbReference>
<dbReference type="FunFam" id="3.40.50.620:FF:000068">
    <property type="entry name" value="Cysteine--tRNA ligase"/>
    <property type="match status" value="1"/>
</dbReference>
<keyword evidence="4 13" id="KW-0963">Cytoplasm</keyword>
<feature type="binding site" evidence="13">
    <location>
        <position position="29"/>
    </location>
    <ligand>
        <name>Zn(2+)</name>
        <dbReference type="ChEBI" id="CHEBI:29105"/>
    </ligand>
</feature>
<evidence type="ECO:0000256" key="13">
    <source>
        <dbReference type="HAMAP-Rule" id="MF_00041"/>
    </source>
</evidence>
<evidence type="ECO:0000259" key="14">
    <source>
        <dbReference type="SMART" id="SM00840"/>
    </source>
</evidence>
<feature type="binding site" evidence="13">
    <location>
        <position position="214"/>
    </location>
    <ligand>
        <name>Zn(2+)</name>
        <dbReference type="ChEBI" id="CHEBI:29105"/>
    </ligand>
</feature>
<dbReference type="RefSeq" id="WP_102161996.1">
    <property type="nucleotide sequence ID" value="NZ_PNFZ01000003.1"/>
</dbReference>
<comment type="subunit">
    <text evidence="3 13">Monomer.</text>
</comment>
<dbReference type="OrthoDB" id="9815130at2"/>
<keyword evidence="6 13" id="KW-0479">Metal-binding</keyword>
<keyword evidence="16" id="KW-1185">Reference proteome</keyword>
<evidence type="ECO:0000256" key="7">
    <source>
        <dbReference type="ARBA" id="ARBA00022741"/>
    </source>
</evidence>
<evidence type="ECO:0000256" key="8">
    <source>
        <dbReference type="ARBA" id="ARBA00022833"/>
    </source>
</evidence>
<comment type="catalytic activity">
    <reaction evidence="12 13">
        <text>tRNA(Cys) + L-cysteine + ATP = L-cysteinyl-tRNA(Cys) + AMP + diphosphate</text>
        <dbReference type="Rhea" id="RHEA:17773"/>
        <dbReference type="Rhea" id="RHEA-COMP:9661"/>
        <dbReference type="Rhea" id="RHEA-COMP:9679"/>
        <dbReference type="ChEBI" id="CHEBI:30616"/>
        <dbReference type="ChEBI" id="CHEBI:33019"/>
        <dbReference type="ChEBI" id="CHEBI:35235"/>
        <dbReference type="ChEBI" id="CHEBI:78442"/>
        <dbReference type="ChEBI" id="CHEBI:78517"/>
        <dbReference type="ChEBI" id="CHEBI:456215"/>
        <dbReference type="EC" id="6.1.1.16"/>
    </reaction>
</comment>
<dbReference type="HAMAP" id="MF_00041">
    <property type="entry name" value="Cys_tRNA_synth"/>
    <property type="match status" value="1"/>
</dbReference>
<feature type="short sequence motif" description="'HIGH' region" evidence="13">
    <location>
        <begin position="31"/>
        <end position="41"/>
    </location>
</feature>
<dbReference type="GO" id="GO:0004817">
    <property type="term" value="F:cysteine-tRNA ligase activity"/>
    <property type="evidence" value="ECO:0007669"/>
    <property type="project" value="UniProtKB-UniRule"/>
</dbReference>
<evidence type="ECO:0000256" key="9">
    <source>
        <dbReference type="ARBA" id="ARBA00022840"/>
    </source>
</evidence>
<dbReference type="GO" id="GO:0005524">
    <property type="term" value="F:ATP binding"/>
    <property type="evidence" value="ECO:0007669"/>
    <property type="project" value="UniProtKB-UniRule"/>
</dbReference>
<evidence type="ECO:0000256" key="1">
    <source>
        <dbReference type="ARBA" id="ARBA00004496"/>
    </source>
</evidence>
<evidence type="ECO:0000256" key="10">
    <source>
        <dbReference type="ARBA" id="ARBA00022917"/>
    </source>
</evidence>
<evidence type="ECO:0000256" key="11">
    <source>
        <dbReference type="ARBA" id="ARBA00023146"/>
    </source>
</evidence>
<dbReference type="EC" id="6.1.1.16" evidence="13"/>
<evidence type="ECO:0000313" key="15">
    <source>
        <dbReference type="EMBL" id="PMB98200.1"/>
    </source>
</evidence>
<dbReference type="Gene3D" id="3.40.50.620">
    <property type="entry name" value="HUPs"/>
    <property type="match status" value="1"/>
</dbReference>
<dbReference type="InterPro" id="IPR032678">
    <property type="entry name" value="tRNA-synt_1_cat_dom"/>
</dbReference>
<dbReference type="Pfam" id="PF01406">
    <property type="entry name" value="tRNA-synt_1e"/>
    <property type="match status" value="1"/>
</dbReference>
<dbReference type="Gene3D" id="1.20.120.1910">
    <property type="entry name" value="Cysteine-tRNA ligase, C-terminal anti-codon recognition domain"/>
    <property type="match status" value="1"/>
</dbReference>
<dbReference type="EMBL" id="PNFZ01000003">
    <property type="protein sequence ID" value="PMB98200.1"/>
    <property type="molecule type" value="Genomic_DNA"/>
</dbReference>
<keyword evidence="8 13" id="KW-0862">Zinc</keyword>
<dbReference type="GO" id="GO:0008270">
    <property type="term" value="F:zinc ion binding"/>
    <property type="evidence" value="ECO:0007669"/>
    <property type="project" value="UniProtKB-UniRule"/>
</dbReference>
<dbReference type="InterPro" id="IPR009080">
    <property type="entry name" value="tRNAsynth_Ia_anticodon-bd"/>
</dbReference>
<keyword evidence="7 13" id="KW-0547">Nucleotide-binding</keyword>
<name>A0A2N6PHP5_9MICO</name>
<comment type="similarity">
    <text evidence="2 13">Belongs to the class-I aminoacyl-tRNA synthetase family.</text>
</comment>
<dbReference type="InterPro" id="IPR024909">
    <property type="entry name" value="Cys-tRNA/MSH_ligase"/>
</dbReference>
<feature type="binding site" evidence="13">
    <location>
        <position position="239"/>
    </location>
    <ligand>
        <name>Zn(2+)</name>
        <dbReference type="ChEBI" id="CHEBI:29105"/>
    </ligand>
</feature>
<evidence type="ECO:0000256" key="3">
    <source>
        <dbReference type="ARBA" id="ARBA00011245"/>
    </source>
</evidence>
<evidence type="ECO:0000256" key="5">
    <source>
        <dbReference type="ARBA" id="ARBA00022598"/>
    </source>
</evidence>
<dbReference type="InterPro" id="IPR015803">
    <property type="entry name" value="Cys-tRNA-ligase"/>
</dbReference>
<feature type="domain" description="Cysteinyl-tRNA synthetase class Ia DALR" evidence="14">
    <location>
        <begin position="358"/>
        <end position="419"/>
    </location>
</feature>
<evidence type="ECO:0000256" key="2">
    <source>
        <dbReference type="ARBA" id="ARBA00005594"/>
    </source>
</evidence>
<dbReference type="CDD" id="cd00672">
    <property type="entry name" value="CysRS_core"/>
    <property type="match status" value="1"/>
</dbReference>